<dbReference type="GO" id="GO:0035446">
    <property type="term" value="F:cysteine-glucosaminylinositol ligase activity"/>
    <property type="evidence" value="ECO:0007669"/>
    <property type="project" value="UniProtKB-UniRule"/>
</dbReference>
<evidence type="ECO:0000256" key="7">
    <source>
        <dbReference type="ARBA" id="ARBA00022833"/>
    </source>
</evidence>
<dbReference type="NCBIfam" id="TIGR03447">
    <property type="entry name" value="mycothiol_MshC"/>
    <property type="match status" value="1"/>
</dbReference>
<sequence>MDSWQAPLLPPVPGEPVALALYDTASARVRPSEPGDVARMYVCGITPYDATHLGHAATMLVFDLVNRVWRDNGRTVRYAQNVTDVDEPLLERAERDGEDWVVLAMRETALFREDMEALRILPPDHYIGAVESMPEITKLIAGLVEAGDGYNIGDGTGDHYFPVTASPTFGYESNYDRETMLAFFAERGGDPQREGKRDPLDALLWRGKREGEPSWPSTLGDGRPGWHIECAAIALNYLGEQIDVQGGGTDLIFPHHEFSAAHAEAATGVRPFSSHYVHGGMIGWNGEKMSKSKGNLVFVSRLRADGVDSSAIRLGLLSGHYRTDREWTGAVLTEGERRVHAWRAGVRRESGPDGAALVRELRERLADDLDTPGALAAVDRWAAADGDDTGAPDLVTTAVDGLLGVPLRE</sequence>
<comment type="caution">
    <text evidence="12">The sequence shown here is derived from an EMBL/GenBank/DDBJ whole genome shotgun (WGS) entry which is preliminary data.</text>
</comment>
<evidence type="ECO:0000256" key="10">
    <source>
        <dbReference type="HAMAP-Rule" id="MF_01697"/>
    </source>
</evidence>
<keyword evidence="5 10" id="KW-0479">Metal-binding</keyword>
<evidence type="ECO:0000256" key="8">
    <source>
        <dbReference type="ARBA" id="ARBA00022840"/>
    </source>
</evidence>
<evidence type="ECO:0000256" key="1">
    <source>
        <dbReference type="ARBA" id="ARBA00003679"/>
    </source>
</evidence>
<dbReference type="InterPro" id="IPR024909">
    <property type="entry name" value="Cys-tRNA/MSH_ligase"/>
</dbReference>
<dbReference type="PANTHER" id="PTHR10890:SF3">
    <property type="entry name" value="CYSTEINE--TRNA LIGASE, CYTOPLASMIC"/>
    <property type="match status" value="1"/>
</dbReference>
<dbReference type="GO" id="GO:0006423">
    <property type="term" value="P:cysteinyl-tRNA aminoacylation"/>
    <property type="evidence" value="ECO:0007669"/>
    <property type="project" value="TreeGrafter"/>
</dbReference>
<proteinExistence type="inferred from homology"/>
<reference evidence="12 13" key="1">
    <citation type="submission" date="2020-08" db="EMBL/GenBank/DDBJ databases">
        <title>Genomic Encyclopedia of Type Strains, Phase IV (KMG-IV): sequencing the most valuable type-strain genomes for metagenomic binning, comparative biology and taxonomic classification.</title>
        <authorList>
            <person name="Goeker M."/>
        </authorList>
    </citation>
    <scope>NUCLEOTIDE SEQUENCE [LARGE SCALE GENOMIC DNA]</scope>
    <source>
        <strain evidence="12 13">YIM 65646</strain>
    </source>
</reference>
<dbReference type="Gene3D" id="1.20.120.640">
    <property type="entry name" value="Anticodon-binding domain of a subclass of class I aminoacyl-tRNA synthetases"/>
    <property type="match status" value="1"/>
</dbReference>
<evidence type="ECO:0000256" key="3">
    <source>
        <dbReference type="ARBA" id="ARBA00011245"/>
    </source>
</evidence>
<dbReference type="HAMAP" id="MF_01697">
    <property type="entry name" value="MshC"/>
    <property type="match status" value="1"/>
</dbReference>
<keyword evidence="6 10" id="KW-0547">Nucleotide-binding</keyword>
<dbReference type="GO" id="GO:0004817">
    <property type="term" value="F:cysteine-tRNA ligase activity"/>
    <property type="evidence" value="ECO:0007669"/>
    <property type="project" value="TreeGrafter"/>
</dbReference>
<comment type="function">
    <text evidence="1 10">Catalyzes the ATP-dependent condensation of GlcN-Ins and L-cysteine to form L-Cys-GlcN-Ins.</text>
</comment>
<evidence type="ECO:0000313" key="13">
    <source>
        <dbReference type="Proteomes" id="UP000548476"/>
    </source>
</evidence>
<dbReference type="EC" id="6.3.1.13" evidence="10"/>
<keyword evidence="7 10" id="KW-0862">Zinc</keyword>
<dbReference type="Proteomes" id="UP000548476">
    <property type="component" value="Unassembled WGS sequence"/>
</dbReference>
<dbReference type="CDD" id="cd00672">
    <property type="entry name" value="CysRS_core"/>
    <property type="match status" value="1"/>
</dbReference>
<dbReference type="SUPFAM" id="SSF52374">
    <property type="entry name" value="Nucleotidylyl transferase"/>
    <property type="match status" value="1"/>
</dbReference>
<dbReference type="InterPro" id="IPR014729">
    <property type="entry name" value="Rossmann-like_a/b/a_fold"/>
</dbReference>
<organism evidence="12 13">
    <name type="scientific">Phytomonospora endophytica</name>
    <dbReference type="NCBI Taxonomy" id="714109"/>
    <lineage>
        <taxon>Bacteria</taxon>
        <taxon>Bacillati</taxon>
        <taxon>Actinomycetota</taxon>
        <taxon>Actinomycetes</taxon>
        <taxon>Micromonosporales</taxon>
        <taxon>Micromonosporaceae</taxon>
        <taxon>Phytomonospora</taxon>
    </lineage>
</organism>
<feature type="binding site" evidence="10">
    <location>
        <position position="230"/>
    </location>
    <ligand>
        <name>Zn(2+)</name>
        <dbReference type="ChEBI" id="CHEBI:29105"/>
    </ligand>
</feature>
<dbReference type="Pfam" id="PF01406">
    <property type="entry name" value="tRNA-synt_1e"/>
    <property type="match status" value="1"/>
</dbReference>
<comment type="subunit">
    <text evidence="3 10">Monomer.</text>
</comment>
<feature type="binding site" evidence="10">
    <location>
        <begin position="248"/>
        <end position="250"/>
    </location>
    <ligand>
        <name>L-cysteinyl-5'-AMP</name>
        <dbReference type="ChEBI" id="CHEBI:144924"/>
    </ligand>
</feature>
<dbReference type="GO" id="GO:0005829">
    <property type="term" value="C:cytosol"/>
    <property type="evidence" value="ECO:0007669"/>
    <property type="project" value="TreeGrafter"/>
</dbReference>
<dbReference type="FunFam" id="3.40.50.620:FF:000134">
    <property type="entry name" value="L-cysteine:1D-myo-inositol 2-amino-2-deoxy-alpha-D-glucopyranoside ligase"/>
    <property type="match status" value="1"/>
</dbReference>
<evidence type="ECO:0000256" key="4">
    <source>
        <dbReference type="ARBA" id="ARBA00022598"/>
    </source>
</evidence>
<evidence type="ECO:0000256" key="2">
    <source>
        <dbReference type="ARBA" id="ARBA00007723"/>
    </source>
</evidence>
<dbReference type="GO" id="GO:0010125">
    <property type="term" value="P:mycothiol biosynthetic process"/>
    <property type="evidence" value="ECO:0007669"/>
    <property type="project" value="UniProtKB-UniRule"/>
</dbReference>
<feature type="domain" description="tRNA synthetases class I catalytic" evidence="11">
    <location>
        <begin position="38"/>
        <end position="333"/>
    </location>
</feature>
<dbReference type="RefSeq" id="WP_184788590.1">
    <property type="nucleotide sequence ID" value="NZ_BONT01000075.1"/>
</dbReference>
<dbReference type="GO" id="GO:0005524">
    <property type="term" value="F:ATP binding"/>
    <property type="evidence" value="ECO:0007669"/>
    <property type="project" value="UniProtKB-KW"/>
</dbReference>
<feature type="binding site" evidence="10">
    <location>
        <begin position="43"/>
        <end position="46"/>
    </location>
    <ligand>
        <name>L-cysteinyl-5'-AMP</name>
        <dbReference type="ChEBI" id="CHEBI:144924"/>
    </ligand>
</feature>
<dbReference type="AlphaFoldDB" id="A0A841FT80"/>
<evidence type="ECO:0000256" key="5">
    <source>
        <dbReference type="ARBA" id="ARBA00022723"/>
    </source>
</evidence>
<dbReference type="Gene3D" id="3.40.50.620">
    <property type="entry name" value="HUPs"/>
    <property type="match status" value="1"/>
</dbReference>
<evidence type="ECO:0000313" key="12">
    <source>
        <dbReference type="EMBL" id="MBB6035739.1"/>
    </source>
</evidence>
<evidence type="ECO:0000256" key="9">
    <source>
        <dbReference type="ARBA" id="ARBA00048350"/>
    </source>
</evidence>
<dbReference type="InterPro" id="IPR032678">
    <property type="entry name" value="tRNA-synt_1_cat_dom"/>
</dbReference>
<feature type="binding site" evidence="10">
    <location>
        <begin position="81"/>
        <end position="83"/>
    </location>
    <ligand>
        <name>L-cysteinyl-5'-AMP</name>
        <dbReference type="ChEBI" id="CHEBI:144924"/>
    </ligand>
</feature>
<keyword evidence="8 10" id="KW-0067">ATP-binding</keyword>
<keyword evidence="13" id="KW-1185">Reference proteome</keyword>
<comment type="catalytic activity">
    <reaction evidence="9 10">
        <text>1D-myo-inositol 2-amino-2-deoxy-alpha-D-glucopyranoside + L-cysteine + ATP = 1D-myo-inositol 2-(L-cysteinylamino)-2-deoxy-alpha-D-glucopyranoside + AMP + diphosphate + H(+)</text>
        <dbReference type="Rhea" id="RHEA:26176"/>
        <dbReference type="ChEBI" id="CHEBI:15378"/>
        <dbReference type="ChEBI" id="CHEBI:30616"/>
        <dbReference type="ChEBI" id="CHEBI:33019"/>
        <dbReference type="ChEBI" id="CHEBI:35235"/>
        <dbReference type="ChEBI" id="CHEBI:58886"/>
        <dbReference type="ChEBI" id="CHEBI:58887"/>
        <dbReference type="ChEBI" id="CHEBI:456215"/>
        <dbReference type="EC" id="6.3.1.13"/>
    </reaction>
</comment>
<feature type="short sequence motif" description="'KMSKS' region" evidence="10">
    <location>
        <begin position="288"/>
        <end position="292"/>
    </location>
</feature>
<name>A0A841FT80_9ACTN</name>
<gene>
    <name evidence="10" type="primary">mshC</name>
    <name evidence="12" type="ORF">HNR73_003603</name>
</gene>
<feature type="binding site" evidence="10">
    <location>
        <position position="282"/>
    </location>
    <ligand>
        <name>L-cysteinyl-5'-AMP</name>
        <dbReference type="ChEBI" id="CHEBI:144924"/>
    </ligand>
</feature>
<comment type="cofactor">
    <cofactor evidence="10">
        <name>Zn(2+)</name>
        <dbReference type="ChEBI" id="CHEBI:29105"/>
    </cofactor>
    <text evidence="10">Binds 1 zinc ion per subunit.</text>
</comment>
<evidence type="ECO:0000259" key="11">
    <source>
        <dbReference type="Pfam" id="PF01406"/>
    </source>
</evidence>
<feature type="short sequence motif" description="'ERGGDP' region" evidence="10">
    <location>
        <begin position="186"/>
        <end position="191"/>
    </location>
</feature>
<keyword evidence="4 10" id="KW-0436">Ligase</keyword>
<dbReference type="GO" id="GO:0008270">
    <property type="term" value="F:zinc ion binding"/>
    <property type="evidence" value="ECO:0007669"/>
    <property type="project" value="UniProtKB-UniRule"/>
</dbReference>
<feature type="short sequence motif" description="'HIGH' region" evidence="10">
    <location>
        <begin position="45"/>
        <end position="55"/>
    </location>
</feature>
<dbReference type="PANTHER" id="PTHR10890">
    <property type="entry name" value="CYSTEINYL-TRNA SYNTHETASE"/>
    <property type="match status" value="1"/>
</dbReference>
<accession>A0A841FT80</accession>
<evidence type="ECO:0000256" key="6">
    <source>
        <dbReference type="ARBA" id="ARBA00022741"/>
    </source>
</evidence>
<feature type="binding site" evidence="10">
    <location>
        <position position="226"/>
    </location>
    <ligand>
        <name>L-cysteinyl-5'-AMP</name>
        <dbReference type="ChEBI" id="CHEBI:144924"/>
    </ligand>
</feature>
<feature type="binding site" evidence="10">
    <location>
        <position position="58"/>
    </location>
    <ligand>
        <name>L-cysteinyl-5'-AMP</name>
        <dbReference type="ChEBI" id="CHEBI:144924"/>
    </ligand>
</feature>
<dbReference type="EMBL" id="JACHGT010000007">
    <property type="protein sequence ID" value="MBB6035739.1"/>
    <property type="molecule type" value="Genomic_DNA"/>
</dbReference>
<comment type="similarity">
    <text evidence="2 10">Belongs to the class-I aminoacyl-tRNA synthetase family. MshC subfamily.</text>
</comment>
<dbReference type="InterPro" id="IPR017812">
    <property type="entry name" value="Mycothiol_ligase_MshC"/>
</dbReference>
<feature type="binding site" evidence="10">
    <location>
        <position position="255"/>
    </location>
    <ligand>
        <name>Zn(2+)</name>
        <dbReference type="ChEBI" id="CHEBI:29105"/>
    </ligand>
</feature>
<dbReference type="PRINTS" id="PR00983">
    <property type="entry name" value="TRNASYNTHCYS"/>
</dbReference>
<feature type="binding site" evidence="10">
    <location>
        <position position="43"/>
    </location>
    <ligand>
        <name>Zn(2+)</name>
        <dbReference type="ChEBI" id="CHEBI:29105"/>
    </ligand>
</feature>
<protein>
    <recommendedName>
        <fullName evidence="10">L-cysteine:1D-myo-inositol 2-amino-2-deoxy-alpha-D-glucopyranoside ligase</fullName>
        <shortName evidence="10">L-Cys:GlcN-Ins ligase</shortName>
        <ecNumber evidence="10">6.3.1.13</ecNumber>
    </recommendedName>
    <alternativeName>
        <fullName evidence="10">Mycothiol ligase</fullName>
        <shortName evidence="10">MSH ligase</shortName>
    </alternativeName>
</protein>